<sequence>MNTPTRLGGFALVLAVVFGAAYGVGQLTGPGTPPAETRHDPTRPVHRPDPATDPTPTGTGTGGAGHTHG</sequence>
<reference evidence="2 3" key="1">
    <citation type="submission" date="2021-02" db="EMBL/GenBank/DDBJ databases">
        <authorList>
            <person name="Lee D.-H."/>
        </authorList>
    </citation>
    <scope>NUCLEOTIDE SEQUENCE [LARGE SCALE GENOMIC DNA]</scope>
    <source>
        <strain evidence="2 3">MMS20-R2-29</strain>
    </source>
</reference>
<protein>
    <submittedName>
        <fullName evidence="2">Uncharacterized protein</fullName>
    </submittedName>
</protein>
<organism evidence="2 3">
    <name type="scientific">Micromonospora humidisoli</name>
    <dbReference type="NCBI Taxonomy" id="2807622"/>
    <lineage>
        <taxon>Bacteria</taxon>
        <taxon>Bacillati</taxon>
        <taxon>Actinomycetota</taxon>
        <taxon>Actinomycetes</taxon>
        <taxon>Micromonosporales</taxon>
        <taxon>Micromonosporaceae</taxon>
        <taxon>Micromonospora</taxon>
    </lineage>
</organism>
<gene>
    <name evidence="2" type="ORF">JQN84_14495</name>
</gene>
<name>A0ABS2JB52_9ACTN</name>
<evidence type="ECO:0000256" key="1">
    <source>
        <dbReference type="SAM" id="MobiDB-lite"/>
    </source>
</evidence>
<evidence type="ECO:0000313" key="2">
    <source>
        <dbReference type="EMBL" id="MBM7083728.1"/>
    </source>
</evidence>
<keyword evidence="3" id="KW-1185">Reference proteome</keyword>
<dbReference type="RefSeq" id="WP_204958998.1">
    <property type="nucleotide sequence ID" value="NZ_JAFEUO010000003.1"/>
</dbReference>
<feature type="region of interest" description="Disordered" evidence="1">
    <location>
        <begin position="24"/>
        <end position="69"/>
    </location>
</feature>
<feature type="compositionally biased region" description="Gly residues" evidence="1">
    <location>
        <begin position="59"/>
        <end position="69"/>
    </location>
</feature>
<dbReference type="Proteomes" id="UP000809587">
    <property type="component" value="Unassembled WGS sequence"/>
</dbReference>
<proteinExistence type="predicted"/>
<feature type="compositionally biased region" description="Basic and acidic residues" evidence="1">
    <location>
        <begin position="36"/>
        <end position="50"/>
    </location>
</feature>
<comment type="caution">
    <text evidence="2">The sequence shown here is derived from an EMBL/GenBank/DDBJ whole genome shotgun (WGS) entry which is preliminary data.</text>
</comment>
<dbReference type="EMBL" id="JAFEUO010000003">
    <property type="protein sequence ID" value="MBM7083728.1"/>
    <property type="molecule type" value="Genomic_DNA"/>
</dbReference>
<evidence type="ECO:0000313" key="3">
    <source>
        <dbReference type="Proteomes" id="UP000809587"/>
    </source>
</evidence>
<accession>A0ABS2JB52</accession>